<dbReference type="GO" id="GO:0006270">
    <property type="term" value="P:DNA replication initiation"/>
    <property type="evidence" value="ECO:0007669"/>
    <property type="project" value="TreeGrafter"/>
</dbReference>
<reference evidence="3" key="1">
    <citation type="submission" date="2021-01" db="EMBL/GenBank/DDBJ databases">
        <authorList>
            <person name="Kaushik A."/>
        </authorList>
    </citation>
    <scope>NUCLEOTIDE SEQUENCE</scope>
    <source>
        <strain evidence="3">AG1-1B</strain>
    </source>
</reference>
<gene>
    <name evidence="3" type="ORF">RDB_LOCUS41278</name>
</gene>
<feature type="compositionally biased region" description="Basic and acidic residues" evidence="1">
    <location>
        <begin position="19"/>
        <end position="38"/>
    </location>
</feature>
<sequence length="374" mass="41456">MKLKRSAAVANGKPRKKQKTEPVKKTKDKSKGKERASERTTIPIPEAESDEEQDLGQGEGLEYFEQSRNIQFLASLDKKGIARSKKETQRLHKLTKPTRESRVADDDLPSIDSHSDDGEDWGSLDSDGLSDEDTLSDEDADSDADRVKQLDSDEELPYEKAGRPRPPSPKRQTERLPIKLGDGRIQGTGAREALSDSEEQGESEEDESIAVSETKPPVIEDVATGARFGRPAVRDIVGQKSRKARVEAAKEQLASICQEIIAEPENSLGLLRRLHTFALPSIPGGISQNGEQLPPTPNDSRIRTLALLSQLAVFKDIVPGYRIRALTEHEKAEKVSQAVQRTRDWEQGLVGVYQNYLKLLEAEIKGGLYPTDIF</sequence>
<evidence type="ECO:0000259" key="2">
    <source>
        <dbReference type="Pfam" id="PF07540"/>
    </source>
</evidence>
<evidence type="ECO:0000313" key="3">
    <source>
        <dbReference type="EMBL" id="CAE6414046.1"/>
    </source>
</evidence>
<dbReference type="Proteomes" id="UP000663826">
    <property type="component" value="Unassembled WGS sequence"/>
</dbReference>
<feature type="region of interest" description="Disordered" evidence="1">
    <location>
        <begin position="1"/>
        <end position="62"/>
    </location>
</feature>
<dbReference type="GO" id="GO:0005730">
    <property type="term" value="C:nucleolus"/>
    <property type="evidence" value="ECO:0007669"/>
    <property type="project" value="TreeGrafter"/>
</dbReference>
<comment type="caution">
    <text evidence="3">The sequence shown here is derived from an EMBL/GenBank/DDBJ whole genome shotgun (WGS) entry which is preliminary data.</text>
</comment>
<dbReference type="EMBL" id="CAJMWQ010000971">
    <property type="protein sequence ID" value="CAE6414046.1"/>
    <property type="molecule type" value="Genomic_DNA"/>
</dbReference>
<feature type="compositionally biased region" description="Basic and acidic residues" evidence="1">
    <location>
        <begin position="143"/>
        <end position="162"/>
    </location>
</feature>
<dbReference type="InterPro" id="IPR011501">
    <property type="entry name" value="Noc3_N"/>
</dbReference>
<feature type="region of interest" description="Disordered" evidence="1">
    <location>
        <begin position="77"/>
        <end position="214"/>
    </location>
</feature>
<protein>
    <recommendedName>
        <fullName evidence="2">Nucleolar complex-associated protein 3 N-terminal domain-containing protein</fullName>
    </recommendedName>
</protein>
<name>A0A8H2X1J3_9AGAM</name>
<dbReference type="Pfam" id="PF07540">
    <property type="entry name" value="NOC3p"/>
    <property type="match status" value="1"/>
</dbReference>
<feature type="compositionally biased region" description="Acidic residues" evidence="1">
    <location>
        <begin position="195"/>
        <end position="208"/>
    </location>
</feature>
<feature type="compositionally biased region" description="Acidic residues" evidence="1">
    <location>
        <begin position="117"/>
        <end position="142"/>
    </location>
</feature>
<dbReference type="PANTHER" id="PTHR14428:SF5">
    <property type="entry name" value="NUCLEOLAR COMPLEX PROTEIN 3 HOMOLOG"/>
    <property type="match status" value="1"/>
</dbReference>
<organism evidence="3 4">
    <name type="scientific">Rhizoctonia solani</name>
    <dbReference type="NCBI Taxonomy" id="456999"/>
    <lineage>
        <taxon>Eukaryota</taxon>
        <taxon>Fungi</taxon>
        <taxon>Dikarya</taxon>
        <taxon>Basidiomycota</taxon>
        <taxon>Agaricomycotina</taxon>
        <taxon>Agaricomycetes</taxon>
        <taxon>Cantharellales</taxon>
        <taxon>Ceratobasidiaceae</taxon>
        <taxon>Rhizoctonia</taxon>
    </lineage>
</organism>
<dbReference type="GO" id="GO:0003682">
    <property type="term" value="F:chromatin binding"/>
    <property type="evidence" value="ECO:0007669"/>
    <property type="project" value="TreeGrafter"/>
</dbReference>
<dbReference type="PANTHER" id="PTHR14428">
    <property type="entry name" value="NUCLEOLAR COMPLEX PROTEIN 3"/>
    <property type="match status" value="1"/>
</dbReference>
<evidence type="ECO:0000256" key="1">
    <source>
        <dbReference type="SAM" id="MobiDB-lite"/>
    </source>
</evidence>
<dbReference type="AlphaFoldDB" id="A0A8H2X1J3"/>
<dbReference type="InterPro" id="IPR016903">
    <property type="entry name" value="Nucleolar_cplx-assoc_3"/>
</dbReference>
<accession>A0A8H2X1J3</accession>
<proteinExistence type="predicted"/>
<feature type="compositionally biased region" description="Basic and acidic residues" evidence="1">
    <location>
        <begin position="77"/>
        <end position="90"/>
    </location>
</feature>
<feature type="domain" description="Nucleolar complex-associated protein 3 N-terminal" evidence="2">
    <location>
        <begin position="249"/>
        <end position="356"/>
    </location>
</feature>
<evidence type="ECO:0000313" key="4">
    <source>
        <dbReference type="Proteomes" id="UP000663826"/>
    </source>
</evidence>